<comment type="caution">
    <text evidence="1">The sequence shown here is derived from an EMBL/GenBank/DDBJ whole genome shotgun (WGS) entry which is preliminary data.</text>
</comment>
<evidence type="ECO:0000313" key="2">
    <source>
        <dbReference type="Proteomes" id="UP000789920"/>
    </source>
</evidence>
<dbReference type="Proteomes" id="UP000789920">
    <property type="component" value="Unassembled WGS sequence"/>
</dbReference>
<keyword evidence="2" id="KW-1185">Reference proteome</keyword>
<dbReference type="EMBL" id="CAJVQC010143812">
    <property type="protein sequence ID" value="CAG8844728.1"/>
    <property type="molecule type" value="Genomic_DNA"/>
</dbReference>
<sequence length="93" mass="10805">KNEFSTKLISDFLLSIKVPKSFDEAITFINELSSEMKKQNNRKGVSIEYELYSLSKFAKLIKLDITIDRIIINLNKETISRLEDIFDDLSESK</sequence>
<feature type="non-terminal residue" evidence="1">
    <location>
        <position position="1"/>
    </location>
</feature>
<name>A0ACA9SNC4_9GLOM</name>
<organism evidence="1 2">
    <name type="scientific">Racocetra persica</name>
    <dbReference type="NCBI Taxonomy" id="160502"/>
    <lineage>
        <taxon>Eukaryota</taxon>
        <taxon>Fungi</taxon>
        <taxon>Fungi incertae sedis</taxon>
        <taxon>Mucoromycota</taxon>
        <taxon>Glomeromycotina</taxon>
        <taxon>Glomeromycetes</taxon>
        <taxon>Diversisporales</taxon>
        <taxon>Gigasporaceae</taxon>
        <taxon>Racocetra</taxon>
    </lineage>
</organism>
<evidence type="ECO:0000313" key="1">
    <source>
        <dbReference type="EMBL" id="CAG8844728.1"/>
    </source>
</evidence>
<feature type="non-terminal residue" evidence="1">
    <location>
        <position position="93"/>
    </location>
</feature>
<protein>
    <submittedName>
        <fullName evidence="1">21180_t:CDS:1</fullName>
    </submittedName>
</protein>
<reference evidence="1" key="1">
    <citation type="submission" date="2021-06" db="EMBL/GenBank/DDBJ databases">
        <authorList>
            <person name="Kallberg Y."/>
            <person name="Tangrot J."/>
            <person name="Rosling A."/>
        </authorList>
    </citation>
    <scope>NUCLEOTIDE SEQUENCE</scope>
    <source>
        <strain evidence="1">MA461A</strain>
    </source>
</reference>
<gene>
    <name evidence="1" type="ORF">RPERSI_LOCUS33332</name>
</gene>
<proteinExistence type="predicted"/>
<accession>A0ACA9SNC4</accession>